<dbReference type="EMBL" id="MIQH01000696">
    <property type="protein sequence ID" value="OIR24383.1"/>
    <property type="molecule type" value="Genomic_DNA"/>
</dbReference>
<dbReference type="PANTHER" id="PTHR37486">
    <property type="entry name" value="STRINGENT STARVATION PROTEIN B"/>
    <property type="match status" value="1"/>
</dbReference>
<dbReference type="Pfam" id="PF04386">
    <property type="entry name" value="SspB"/>
    <property type="match status" value="1"/>
</dbReference>
<dbReference type="Proteomes" id="UP000182798">
    <property type="component" value="Unassembled WGS sequence"/>
</dbReference>
<reference evidence="2" key="2">
    <citation type="journal article" date="2017" name="Stand. Genomic Sci.">
        <title>Genome sequence of the sulfur-oxidizing Bathymodiolus thermophilus gill endosymbiont.</title>
        <authorList>
            <person name="Ponnudurai R."/>
            <person name="Sayavedra L."/>
            <person name="Kleiner M."/>
            <person name="Heiden S.E."/>
            <person name="Thurmer A."/>
            <person name="Felbeck H."/>
            <person name="Schluter R."/>
            <person name="Sievert S.M."/>
            <person name="Daniel R."/>
            <person name="Schweder T."/>
            <person name="Markert S."/>
        </authorList>
    </citation>
    <scope>NUCLEOTIDE SEQUENCE</scope>
    <source>
        <strain evidence="2">BAT/CrabSpa'14</strain>
    </source>
</reference>
<dbReference type="AlphaFoldDB" id="A0A1J5UJE2"/>
<accession>A0A1J5UJE2</accession>
<proteinExistence type="predicted"/>
<dbReference type="Gene3D" id="2.30.30.220">
    <property type="entry name" value="SspB-like"/>
    <property type="match status" value="1"/>
</dbReference>
<dbReference type="GO" id="GO:0005840">
    <property type="term" value="C:ribosome"/>
    <property type="evidence" value="ECO:0007669"/>
    <property type="project" value="TreeGrafter"/>
</dbReference>
<dbReference type="PIRSF" id="PIRSF005276">
    <property type="entry name" value="SspB"/>
    <property type="match status" value="1"/>
</dbReference>
<dbReference type="PANTHER" id="PTHR37486:SF1">
    <property type="entry name" value="STRINGENT STARVATION PROTEIN B"/>
    <property type="match status" value="1"/>
</dbReference>
<protein>
    <submittedName>
        <fullName evidence="2">Stringent starvation protein B</fullName>
    </submittedName>
</protein>
<dbReference type="GO" id="GO:0005829">
    <property type="term" value="C:cytosol"/>
    <property type="evidence" value="ECO:0007669"/>
    <property type="project" value="TreeGrafter"/>
</dbReference>
<dbReference type="NCBIfam" id="NF008769">
    <property type="entry name" value="PRK11798.2-5"/>
    <property type="match status" value="1"/>
</dbReference>
<dbReference type="Proteomes" id="UP000278334">
    <property type="component" value="Chromosome"/>
</dbReference>
<evidence type="ECO:0000313" key="4">
    <source>
        <dbReference type="Proteomes" id="UP000278334"/>
    </source>
</evidence>
<evidence type="ECO:0000313" key="1">
    <source>
        <dbReference type="EMBL" id="AYQ55783.1"/>
    </source>
</evidence>
<organism evidence="2 3">
    <name type="scientific">Bathymodiolus thermophilus thioautotrophic gill symbiont</name>
    <dbReference type="NCBI Taxonomy" id="2360"/>
    <lineage>
        <taxon>Bacteria</taxon>
        <taxon>Pseudomonadati</taxon>
        <taxon>Pseudomonadota</taxon>
        <taxon>Gammaproteobacteria</taxon>
        <taxon>sulfur-oxidizing symbionts</taxon>
    </lineage>
</organism>
<dbReference type="RefSeq" id="WP_071564704.1">
    <property type="nucleotide sequence ID" value="NZ_CAESAR020000080.1"/>
</dbReference>
<reference evidence="3" key="1">
    <citation type="submission" date="2016-09" db="EMBL/GenBank/DDBJ databases">
        <title>Genome Sequence of Bathymodiolus thermophilus sulfur-oxidizing gill endosymbiont.</title>
        <authorList>
            <person name="Ponnudurai R."/>
            <person name="Kleiner M."/>
            <person name="Sayavedra L."/>
            <person name="Thuermer A."/>
            <person name="Felbeck H."/>
            <person name="Schlueter R."/>
            <person name="Schweder T."/>
            <person name="Markert S."/>
        </authorList>
    </citation>
    <scope>NUCLEOTIDE SEQUENCE [LARGE SCALE GENOMIC DNA]</scope>
    <source>
        <strain evidence="3">BAT/CrabSpa'14</strain>
    </source>
</reference>
<dbReference type="GO" id="GO:0045732">
    <property type="term" value="P:positive regulation of protein catabolic process"/>
    <property type="evidence" value="ECO:0007669"/>
    <property type="project" value="TreeGrafter"/>
</dbReference>
<dbReference type="OrthoDB" id="9797358at2"/>
<dbReference type="InterPro" id="IPR036760">
    <property type="entry name" value="SspB-like_sf"/>
</dbReference>
<dbReference type="EMBL" id="CP024634">
    <property type="protein sequence ID" value="AYQ55783.1"/>
    <property type="molecule type" value="Genomic_DNA"/>
</dbReference>
<evidence type="ECO:0000313" key="3">
    <source>
        <dbReference type="Proteomes" id="UP000182798"/>
    </source>
</evidence>
<dbReference type="SUPFAM" id="SSF101738">
    <property type="entry name" value="SspB-like"/>
    <property type="match status" value="1"/>
</dbReference>
<dbReference type="KEGG" id="bthg:MS2017_0013"/>
<name>A0A1J5UJE2_9GAMM</name>
<evidence type="ECO:0000313" key="2">
    <source>
        <dbReference type="EMBL" id="OIR24383.1"/>
    </source>
</evidence>
<reference evidence="1 4" key="3">
    <citation type="submission" date="2017-11" db="EMBL/GenBank/DDBJ databases">
        <title>Genome sequence of the bacterial symbiont EPR9N from a vent mussel Bathymodiolus thermophilus.</title>
        <authorList>
            <person name="Won Y.-J."/>
        </authorList>
    </citation>
    <scope>NUCLEOTIDE SEQUENCE [LARGE SCALE GENOMIC DNA]</scope>
    <source>
        <strain evidence="1 4">EPR9N</strain>
    </source>
</reference>
<gene>
    <name evidence="2" type="ORF">BGC33_10270</name>
    <name evidence="1" type="ORF">MS2017_0013</name>
</gene>
<sequence>MTSVAPYLVRAYHQWMEDSGLTPHILVDCSESNVVVPKPFIQQGKIVLNIANHATNALVIDNESISFKARFEGKSHDIFAPINAVLTIYAGENGEGMFFEKDQVPPKKEQKKPTLTILD</sequence>
<dbReference type="InterPro" id="IPR007481">
    <property type="entry name" value="SspB"/>
</dbReference>